<feature type="domain" description="EamA" evidence="12">
    <location>
        <begin position="39"/>
        <end position="120"/>
    </location>
</feature>
<keyword evidence="16" id="KW-1185">Reference proteome</keyword>
<evidence type="ECO:0000313" key="13">
    <source>
        <dbReference type="EMBL" id="SUA75689.1"/>
    </source>
</evidence>
<keyword evidence="3" id="KW-0444">Lipid biosynthesis</keyword>
<accession>A0A378YH05</accession>
<dbReference type="STRING" id="93220.A6P55_01910"/>
<keyword evidence="9" id="KW-0443">Lipid metabolism</keyword>
<dbReference type="InterPro" id="IPR000390">
    <property type="entry name" value="Small_drug/metabolite_transptr"/>
</dbReference>
<dbReference type="PANTHER" id="PTHR30561">
    <property type="entry name" value="SMR FAMILY PROTON-DEPENDENT DRUG EFFLUX TRANSPORTER SUGE"/>
    <property type="match status" value="1"/>
</dbReference>
<keyword evidence="4" id="KW-0997">Cell inner membrane</keyword>
<feature type="transmembrane region" description="Helical" evidence="11">
    <location>
        <begin position="44"/>
        <end position="67"/>
    </location>
</feature>
<keyword evidence="8 11" id="KW-1133">Transmembrane helix</keyword>
<dbReference type="GO" id="GO:0016740">
    <property type="term" value="F:transferase activity"/>
    <property type="evidence" value="ECO:0007669"/>
    <property type="project" value="UniProtKB-KW"/>
</dbReference>
<keyword evidence="5" id="KW-0441">Lipid A biosynthesis</keyword>
<keyword evidence="10 11" id="KW-0472">Membrane</keyword>
<evidence type="ECO:0000256" key="5">
    <source>
        <dbReference type="ARBA" id="ARBA00022556"/>
    </source>
</evidence>
<dbReference type="InterPro" id="IPR037185">
    <property type="entry name" value="EmrE-like"/>
</dbReference>
<dbReference type="InterPro" id="IPR000620">
    <property type="entry name" value="EamA_dom"/>
</dbReference>
<comment type="subcellular location">
    <subcellularLocation>
        <location evidence="1">Cell membrane</location>
        <topology evidence="1">Multi-pass membrane protein</topology>
    </subcellularLocation>
</comment>
<reference evidence="14 16" key="2">
    <citation type="submission" date="2019-08" db="EMBL/GenBank/DDBJ databases">
        <authorList>
            <person name="Peeters C."/>
        </authorList>
    </citation>
    <scope>NUCLEOTIDE SEQUENCE [LARGE SCALE GENOMIC DNA]</scope>
    <source>
        <strain evidence="14 16">LMG 31119</strain>
    </source>
</reference>
<dbReference type="Proteomes" id="UP000361468">
    <property type="component" value="Unassembled WGS sequence"/>
</dbReference>
<evidence type="ECO:0000256" key="6">
    <source>
        <dbReference type="ARBA" id="ARBA00022692"/>
    </source>
</evidence>
<evidence type="ECO:0000256" key="11">
    <source>
        <dbReference type="SAM" id="Phobius"/>
    </source>
</evidence>
<evidence type="ECO:0000256" key="10">
    <source>
        <dbReference type="ARBA" id="ARBA00023136"/>
    </source>
</evidence>
<evidence type="ECO:0000256" key="8">
    <source>
        <dbReference type="ARBA" id="ARBA00022989"/>
    </source>
</evidence>
<dbReference type="Gene3D" id="1.10.3730.20">
    <property type="match status" value="1"/>
</dbReference>
<dbReference type="KEGG" id="ppnm:LV28_04965"/>
<dbReference type="SUPFAM" id="SSF103481">
    <property type="entry name" value="Multidrug resistance efflux transporter EmrE"/>
    <property type="match status" value="1"/>
</dbReference>
<dbReference type="Pfam" id="PF00892">
    <property type="entry name" value="EamA"/>
    <property type="match status" value="1"/>
</dbReference>
<keyword evidence="2" id="KW-1003">Cell membrane</keyword>
<dbReference type="EMBL" id="UGSG01000001">
    <property type="protein sequence ID" value="SUA75689.1"/>
    <property type="molecule type" value="Genomic_DNA"/>
</dbReference>
<sequence>MNRAFDYVYIFATIILTAYGQVVLKWRIAKFGSLPAETFEKVRFLFSLFLDPFILSGFIAAFLAALAWMAAMTKFELSYAYPFTSLNFAVVLILSAWLLSEPISTQKLLGIALIACGTLIAAKG</sequence>
<evidence type="ECO:0000256" key="9">
    <source>
        <dbReference type="ARBA" id="ARBA00023098"/>
    </source>
</evidence>
<evidence type="ECO:0000256" key="2">
    <source>
        <dbReference type="ARBA" id="ARBA00022475"/>
    </source>
</evidence>
<dbReference type="OrthoDB" id="517481at2"/>
<evidence type="ECO:0000259" key="12">
    <source>
        <dbReference type="Pfam" id="PF00892"/>
    </source>
</evidence>
<gene>
    <name evidence="13" type="ORF">NCTC13160_00982</name>
    <name evidence="14" type="ORF">PPN31119_02612</name>
</gene>
<feature type="transmembrane region" description="Helical" evidence="11">
    <location>
        <begin position="7"/>
        <end position="24"/>
    </location>
</feature>
<protein>
    <submittedName>
        <fullName evidence="14">4-amino-4-deoxy-L-arabinose transferase</fullName>
    </submittedName>
    <submittedName>
        <fullName evidence="13">4-amino-4-deoxy-L-arabinose-phosphoundecaprenol flippase subunit ArnF</fullName>
    </submittedName>
</protein>
<feature type="transmembrane region" description="Helical" evidence="11">
    <location>
        <begin position="79"/>
        <end position="99"/>
    </location>
</feature>
<keyword evidence="6 11" id="KW-0812">Transmembrane</keyword>
<dbReference type="AlphaFoldDB" id="A0A378YH05"/>
<dbReference type="RefSeq" id="WP_025248971.1">
    <property type="nucleotide sequence ID" value="NZ_CABPSO010000007.1"/>
</dbReference>
<dbReference type="KEGG" id="ppno:DA70_01380"/>
<evidence type="ECO:0000313" key="14">
    <source>
        <dbReference type="EMBL" id="VVE67483.1"/>
    </source>
</evidence>
<dbReference type="PANTHER" id="PTHR30561:SF9">
    <property type="entry name" value="4-AMINO-4-DEOXY-L-ARABINOSE-PHOSPHOUNDECAPRENOL FLIPPASE SUBUNIT ARNF-RELATED"/>
    <property type="match status" value="1"/>
</dbReference>
<dbReference type="GO" id="GO:0005886">
    <property type="term" value="C:plasma membrane"/>
    <property type="evidence" value="ECO:0007669"/>
    <property type="project" value="UniProtKB-SubCell"/>
</dbReference>
<evidence type="ECO:0000256" key="3">
    <source>
        <dbReference type="ARBA" id="ARBA00022516"/>
    </source>
</evidence>
<name>A0A378YH05_9BURK</name>
<evidence type="ECO:0000313" key="15">
    <source>
        <dbReference type="Proteomes" id="UP000254573"/>
    </source>
</evidence>
<dbReference type="Proteomes" id="UP000254573">
    <property type="component" value="Unassembled WGS sequence"/>
</dbReference>
<dbReference type="GO" id="GO:0009245">
    <property type="term" value="P:lipid A biosynthetic process"/>
    <property type="evidence" value="ECO:0007669"/>
    <property type="project" value="UniProtKB-KW"/>
</dbReference>
<keyword evidence="14" id="KW-0808">Transferase</keyword>
<dbReference type="EMBL" id="CABPSO010000007">
    <property type="protein sequence ID" value="VVE67483.1"/>
    <property type="molecule type" value="Genomic_DNA"/>
</dbReference>
<dbReference type="GO" id="GO:0022857">
    <property type="term" value="F:transmembrane transporter activity"/>
    <property type="evidence" value="ECO:0007669"/>
    <property type="project" value="InterPro"/>
</dbReference>
<organism evidence="13 15">
    <name type="scientific">Pandoraea pnomenusa</name>
    <dbReference type="NCBI Taxonomy" id="93220"/>
    <lineage>
        <taxon>Bacteria</taxon>
        <taxon>Pseudomonadati</taxon>
        <taxon>Pseudomonadota</taxon>
        <taxon>Betaproteobacteria</taxon>
        <taxon>Burkholderiales</taxon>
        <taxon>Burkholderiaceae</taxon>
        <taxon>Pandoraea</taxon>
    </lineage>
</organism>
<evidence type="ECO:0000256" key="1">
    <source>
        <dbReference type="ARBA" id="ARBA00004651"/>
    </source>
</evidence>
<proteinExistence type="predicted"/>
<evidence type="ECO:0000313" key="16">
    <source>
        <dbReference type="Proteomes" id="UP000361468"/>
    </source>
</evidence>
<reference evidence="13 15" key="1">
    <citation type="submission" date="2018-06" db="EMBL/GenBank/DDBJ databases">
        <authorList>
            <consortium name="Pathogen Informatics"/>
            <person name="Doyle S."/>
        </authorList>
    </citation>
    <scope>NUCLEOTIDE SEQUENCE [LARGE SCALE GENOMIC DNA]</scope>
    <source>
        <strain evidence="13 15">NCTC13160</strain>
    </source>
</reference>
<evidence type="ECO:0000256" key="4">
    <source>
        <dbReference type="ARBA" id="ARBA00022519"/>
    </source>
</evidence>
<keyword evidence="7" id="KW-0448">Lipopolysaccharide biosynthesis</keyword>
<evidence type="ECO:0000256" key="7">
    <source>
        <dbReference type="ARBA" id="ARBA00022985"/>
    </source>
</evidence>
<dbReference type="GO" id="GO:0009103">
    <property type="term" value="P:lipopolysaccharide biosynthetic process"/>
    <property type="evidence" value="ECO:0007669"/>
    <property type="project" value="UniProtKB-KW"/>
</dbReference>